<dbReference type="InterPro" id="IPR055206">
    <property type="entry name" value="DEXQc_SUV3"/>
</dbReference>
<dbReference type="Gene3D" id="3.40.50.300">
    <property type="entry name" value="P-loop containing nucleotide triphosphate hydrolases"/>
    <property type="match status" value="2"/>
</dbReference>
<dbReference type="OrthoDB" id="6692397at2759"/>
<feature type="compositionally biased region" description="Low complexity" evidence="12">
    <location>
        <begin position="754"/>
        <end position="858"/>
    </location>
</feature>
<keyword evidence="5" id="KW-0547">Nucleotide-binding</keyword>
<feature type="region of interest" description="Disordered" evidence="12">
    <location>
        <begin position="685"/>
        <end position="871"/>
    </location>
</feature>
<sequence>MISILRSAALCAARTQHVLKRSFATTGCRAFQDSDSLQKNPRPQKPASKKQNNKYAIFKSMVNAQFNKIVDEMGDWSVASQRVRSYGVHTERGLNDEIALFRKAVSQAMVMASSGRVARNENPLFWTLRNAFIRGDVKGLTAEIQYSFQSFMMRSRMSPALTKKQKELADFRYPMEWFPATRSLQRTIHLHVGPTNSGKTYHALKALEGAKSGIYGGPLRLLAQEIYARFLAKGLPCAMITGEEQRLPDDEDNYFISCTVEMTPLNRVVDVAVIDEIQMIGDPDRGWAWTQALLGVMAKEVHLCGEERSVELIKSICSAIGDKCIVHRYKRLSPLKTSPSLNGNLRSLQKGDAVVAFSRVNLHGLKREIERTTGKRCAIVYGSLPPETRAQQAALFNDPDNDYDFLVASDAIGMGLNLEIKRVIFETAFKFDGVNFRGLTTSEIKQIGGRAGRFRTARQDSETATDGPEEPKLGLVTTLDSNDLQNVEEAFEAGVEGLTTAYINPPAFIMERFAEYLPPDTPLAFLLLRIRELAQISPMFLMDISEDALRIADIVQQFPLTIHERLALLHAPASLNEPNAERLVQAIGRCLAERRGGALCDIREINLEILDATSDNFGGNGKEYLRKVESLHHAISLYLWMSYRFPNIFISQALAFHVKELAQTAIEGFLDNNVEFHADRHQKLRNQRREEVEKRLQEQQRVLEEKKPEPAQRVQREEGPGRWNEPGHAEPLVEEPREYDQLDEPSQTLDQSQATSTSATSSEATSSEATSSEATSSEATSSEATSSEATSSEATSSEATSSEATSSEASSNETSSSETSSSEVPSSEISSGEVPSSETFTSEVSSSEASTSEVTSNEPTVAEEAASSKTQ</sequence>
<dbReference type="InterPro" id="IPR050699">
    <property type="entry name" value="RNA-DNA_Helicase"/>
</dbReference>
<comment type="catalytic activity">
    <reaction evidence="11">
        <text>ATP + H2O = ADP + phosphate + H(+)</text>
        <dbReference type="Rhea" id="RHEA:13065"/>
        <dbReference type="ChEBI" id="CHEBI:15377"/>
        <dbReference type="ChEBI" id="CHEBI:15378"/>
        <dbReference type="ChEBI" id="CHEBI:30616"/>
        <dbReference type="ChEBI" id="CHEBI:43474"/>
        <dbReference type="ChEBI" id="CHEBI:456216"/>
        <dbReference type="EC" id="3.6.4.13"/>
    </reaction>
</comment>
<keyword evidence="9" id="KW-0809">Transit peptide</keyword>
<comment type="cofactor">
    <cofactor evidence="2">
        <name>Mg(2+)</name>
        <dbReference type="ChEBI" id="CHEBI:18420"/>
    </cofactor>
</comment>
<comment type="caution">
    <text evidence="14">The sequence shown here is derived from an EMBL/GenBank/DDBJ whole genome shotgun (WGS) entry which is preliminary data.</text>
</comment>
<evidence type="ECO:0000256" key="3">
    <source>
        <dbReference type="ARBA" id="ARBA00004173"/>
    </source>
</evidence>
<dbReference type="Pfam" id="PF00271">
    <property type="entry name" value="Helicase_C"/>
    <property type="match status" value="1"/>
</dbReference>
<evidence type="ECO:0000256" key="6">
    <source>
        <dbReference type="ARBA" id="ARBA00022801"/>
    </source>
</evidence>
<dbReference type="Pfam" id="PF12513">
    <property type="entry name" value="SUV3_C"/>
    <property type="match status" value="1"/>
</dbReference>
<evidence type="ECO:0000256" key="2">
    <source>
        <dbReference type="ARBA" id="ARBA00001946"/>
    </source>
</evidence>
<dbReference type="AlphaFoldDB" id="A0A9P8V2Z4"/>
<dbReference type="Proteomes" id="UP000770015">
    <property type="component" value="Unassembled WGS sequence"/>
</dbReference>
<dbReference type="FunFam" id="3.40.50.300:FF:000957">
    <property type="entry name" value="ATP-dependent RNA helicase SUV3L, mitochondrial"/>
    <property type="match status" value="1"/>
</dbReference>
<keyword evidence="6" id="KW-0378">Hydrolase</keyword>
<dbReference type="GO" id="GO:0016787">
    <property type="term" value="F:hydrolase activity"/>
    <property type="evidence" value="ECO:0007669"/>
    <property type="project" value="UniProtKB-KW"/>
</dbReference>
<keyword evidence="8" id="KW-0067">ATP-binding</keyword>
<organism evidence="14 15">
    <name type="scientific">Plectosphaerella plurivora</name>
    <dbReference type="NCBI Taxonomy" id="936078"/>
    <lineage>
        <taxon>Eukaryota</taxon>
        <taxon>Fungi</taxon>
        <taxon>Dikarya</taxon>
        <taxon>Ascomycota</taxon>
        <taxon>Pezizomycotina</taxon>
        <taxon>Sordariomycetes</taxon>
        <taxon>Hypocreomycetidae</taxon>
        <taxon>Glomerellales</taxon>
        <taxon>Plectosphaerellaceae</taxon>
        <taxon>Plectosphaerella</taxon>
    </lineage>
</organism>
<evidence type="ECO:0000256" key="11">
    <source>
        <dbReference type="ARBA" id="ARBA00047984"/>
    </source>
</evidence>
<evidence type="ECO:0000256" key="7">
    <source>
        <dbReference type="ARBA" id="ARBA00022806"/>
    </source>
</evidence>
<dbReference type="SUPFAM" id="SSF52540">
    <property type="entry name" value="P-loop containing nucleoside triphosphate hydrolases"/>
    <property type="match status" value="1"/>
</dbReference>
<feature type="region of interest" description="Disordered" evidence="12">
    <location>
        <begin position="451"/>
        <end position="470"/>
    </location>
</feature>
<dbReference type="GO" id="GO:0045025">
    <property type="term" value="C:mitochondrial degradosome"/>
    <property type="evidence" value="ECO:0007669"/>
    <property type="project" value="TreeGrafter"/>
</dbReference>
<dbReference type="PANTHER" id="PTHR12131">
    <property type="entry name" value="ATP-DEPENDENT RNA AND DNA HELICASE"/>
    <property type="match status" value="1"/>
</dbReference>
<name>A0A9P8V2Z4_9PEZI</name>
<dbReference type="InterPro" id="IPR027417">
    <property type="entry name" value="P-loop_NTPase"/>
</dbReference>
<evidence type="ECO:0000256" key="10">
    <source>
        <dbReference type="ARBA" id="ARBA00023128"/>
    </source>
</evidence>
<evidence type="ECO:0000256" key="1">
    <source>
        <dbReference type="ARBA" id="ARBA00001936"/>
    </source>
</evidence>
<dbReference type="EMBL" id="JAGSXJ010000033">
    <property type="protein sequence ID" value="KAH6668651.1"/>
    <property type="molecule type" value="Genomic_DNA"/>
</dbReference>
<evidence type="ECO:0000256" key="9">
    <source>
        <dbReference type="ARBA" id="ARBA00022946"/>
    </source>
</evidence>
<evidence type="ECO:0000256" key="12">
    <source>
        <dbReference type="SAM" id="MobiDB-lite"/>
    </source>
</evidence>
<feature type="domain" description="Helicase C-terminal" evidence="13">
    <location>
        <begin position="312"/>
        <end position="506"/>
    </location>
</feature>
<dbReference type="Pfam" id="PF22527">
    <property type="entry name" value="DEXQc_Suv3"/>
    <property type="match status" value="1"/>
</dbReference>
<keyword evidence="7 14" id="KW-0347">Helicase</keyword>
<dbReference type="GO" id="GO:0005524">
    <property type="term" value="F:ATP binding"/>
    <property type="evidence" value="ECO:0007669"/>
    <property type="project" value="UniProtKB-KW"/>
</dbReference>
<dbReference type="Gene3D" id="1.20.58.1080">
    <property type="match status" value="1"/>
</dbReference>
<keyword evidence="15" id="KW-1185">Reference proteome</keyword>
<dbReference type="FunFam" id="3.40.50.300:FF:000269">
    <property type="entry name" value="ATP-dependent RNA helicase SUPV3L1, mitochondrial"/>
    <property type="match status" value="1"/>
</dbReference>
<reference evidence="14" key="1">
    <citation type="journal article" date="2021" name="Nat. Commun.">
        <title>Genetic determinants of endophytism in the Arabidopsis root mycobiome.</title>
        <authorList>
            <person name="Mesny F."/>
            <person name="Miyauchi S."/>
            <person name="Thiergart T."/>
            <person name="Pickel B."/>
            <person name="Atanasova L."/>
            <person name="Karlsson M."/>
            <person name="Huettel B."/>
            <person name="Barry K.W."/>
            <person name="Haridas S."/>
            <person name="Chen C."/>
            <person name="Bauer D."/>
            <person name="Andreopoulos W."/>
            <person name="Pangilinan J."/>
            <person name="LaButti K."/>
            <person name="Riley R."/>
            <person name="Lipzen A."/>
            <person name="Clum A."/>
            <person name="Drula E."/>
            <person name="Henrissat B."/>
            <person name="Kohler A."/>
            <person name="Grigoriev I.V."/>
            <person name="Martin F.M."/>
            <person name="Hacquard S."/>
        </authorList>
    </citation>
    <scope>NUCLEOTIDE SEQUENCE</scope>
    <source>
        <strain evidence="14">MPI-SDFR-AT-0117</strain>
    </source>
</reference>
<evidence type="ECO:0000259" key="13">
    <source>
        <dbReference type="PROSITE" id="PS51194"/>
    </source>
</evidence>
<dbReference type="InterPro" id="IPR041082">
    <property type="entry name" value="Suv3_C_1"/>
</dbReference>
<dbReference type="CDD" id="cd18805">
    <property type="entry name" value="SF2_C_suv3"/>
    <property type="match status" value="1"/>
</dbReference>
<protein>
    <recommendedName>
        <fullName evidence="4">RNA helicase</fullName>
        <ecNumber evidence="4">3.6.4.13</ecNumber>
    </recommendedName>
</protein>
<evidence type="ECO:0000313" key="15">
    <source>
        <dbReference type="Proteomes" id="UP000770015"/>
    </source>
</evidence>
<dbReference type="GO" id="GO:0003724">
    <property type="term" value="F:RNA helicase activity"/>
    <property type="evidence" value="ECO:0007669"/>
    <property type="project" value="UniProtKB-EC"/>
</dbReference>
<dbReference type="EC" id="3.6.4.13" evidence="4"/>
<dbReference type="CDD" id="cd17913">
    <property type="entry name" value="DEXQc_Suv3"/>
    <property type="match status" value="1"/>
</dbReference>
<dbReference type="Pfam" id="PF18147">
    <property type="entry name" value="Suv3_C_1"/>
    <property type="match status" value="1"/>
</dbReference>
<dbReference type="InterPro" id="IPR022192">
    <property type="entry name" value="SUV3_C"/>
</dbReference>
<comment type="cofactor">
    <cofactor evidence="1">
        <name>Mn(2+)</name>
        <dbReference type="ChEBI" id="CHEBI:29035"/>
    </cofactor>
</comment>
<dbReference type="PANTHER" id="PTHR12131:SF1">
    <property type="entry name" value="ATP-DEPENDENT RNA HELICASE SUPV3L1, MITOCHONDRIAL-RELATED"/>
    <property type="match status" value="1"/>
</dbReference>
<evidence type="ECO:0000256" key="5">
    <source>
        <dbReference type="ARBA" id="ARBA00022741"/>
    </source>
</evidence>
<feature type="compositionally biased region" description="Polar residues" evidence="12">
    <location>
        <begin position="744"/>
        <end position="753"/>
    </location>
</feature>
<dbReference type="Gene3D" id="1.20.272.40">
    <property type="match status" value="1"/>
</dbReference>
<evidence type="ECO:0000313" key="14">
    <source>
        <dbReference type="EMBL" id="KAH6668651.1"/>
    </source>
</evidence>
<dbReference type="InterPro" id="IPR044774">
    <property type="entry name" value="Suv3_DEXQc"/>
</dbReference>
<gene>
    <name evidence="14" type="ORF">F5X68DRAFT_176431</name>
</gene>
<evidence type="ECO:0000256" key="4">
    <source>
        <dbReference type="ARBA" id="ARBA00012552"/>
    </source>
</evidence>
<evidence type="ECO:0000256" key="8">
    <source>
        <dbReference type="ARBA" id="ARBA00022840"/>
    </source>
</evidence>
<feature type="compositionally biased region" description="Basic and acidic residues" evidence="12">
    <location>
        <begin position="685"/>
        <end position="728"/>
    </location>
</feature>
<accession>A0A9P8V2Z4</accession>
<proteinExistence type="predicted"/>
<dbReference type="GO" id="GO:0000965">
    <property type="term" value="P:mitochondrial RNA 3'-end processing"/>
    <property type="evidence" value="ECO:0007669"/>
    <property type="project" value="TreeGrafter"/>
</dbReference>
<dbReference type="InterPro" id="IPR001650">
    <property type="entry name" value="Helicase_C-like"/>
</dbReference>
<keyword evidence="10" id="KW-0496">Mitochondrion</keyword>
<dbReference type="PROSITE" id="PS51194">
    <property type="entry name" value="HELICASE_CTER"/>
    <property type="match status" value="1"/>
</dbReference>
<comment type="subcellular location">
    <subcellularLocation>
        <location evidence="3">Mitochondrion</location>
    </subcellularLocation>
</comment>
<dbReference type="SMART" id="SM00490">
    <property type="entry name" value="HELICc"/>
    <property type="match status" value="1"/>
</dbReference>